<evidence type="ECO:0000256" key="2">
    <source>
        <dbReference type="ARBA" id="ARBA00022741"/>
    </source>
</evidence>
<keyword evidence="6" id="KW-1185">Reference proteome</keyword>
<dbReference type="Gene3D" id="3.40.50.300">
    <property type="entry name" value="P-loop containing nucleotide triphosphate hydrolases"/>
    <property type="match status" value="1"/>
</dbReference>
<dbReference type="SUPFAM" id="SSF52540">
    <property type="entry name" value="P-loop containing nucleoside triphosphate hydrolases"/>
    <property type="match status" value="1"/>
</dbReference>
<dbReference type="Gene3D" id="3.30.450.90">
    <property type="match status" value="1"/>
</dbReference>
<keyword evidence="2" id="KW-0547">Nucleotide-binding</keyword>
<evidence type="ECO:0000313" key="5">
    <source>
        <dbReference type="EMBL" id="WAH41708.1"/>
    </source>
</evidence>
<evidence type="ECO:0000259" key="4">
    <source>
        <dbReference type="PROSITE" id="PS00662"/>
    </source>
</evidence>
<dbReference type="InterPro" id="IPR027417">
    <property type="entry name" value="P-loop_NTPase"/>
</dbReference>
<accession>A0ABY6ZFL7</accession>
<dbReference type="Pfam" id="PF00437">
    <property type="entry name" value="T2SSE"/>
    <property type="match status" value="1"/>
</dbReference>
<comment type="similarity">
    <text evidence="1">Belongs to the GSP E family.</text>
</comment>
<reference evidence="5" key="1">
    <citation type="submission" date="2022-08" db="EMBL/GenBank/DDBJ databases">
        <title>Alicyclobacillus fastidiosus DSM 17978, complete genome.</title>
        <authorList>
            <person name="Wang Q."/>
            <person name="Cai R."/>
            <person name="Wang Z."/>
        </authorList>
    </citation>
    <scope>NUCLEOTIDE SEQUENCE</scope>
    <source>
        <strain evidence="5">DSM 17978</strain>
    </source>
</reference>
<protein>
    <submittedName>
        <fullName evidence="5">GspE/PulE family protein</fullName>
    </submittedName>
</protein>
<evidence type="ECO:0000313" key="6">
    <source>
        <dbReference type="Proteomes" id="UP001164761"/>
    </source>
</evidence>
<name>A0ABY6ZFL7_9BACL</name>
<dbReference type="SUPFAM" id="SSF160246">
    <property type="entry name" value="EspE N-terminal domain-like"/>
    <property type="match status" value="1"/>
</dbReference>
<dbReference type="Gene3D" id="3.30.300.160">
    <property type="entry name" value="Type II secretion system, protein E, N-terminal domain"/>
    <property type="match status" value="1"/>
</dbReference>
<dbReference type="InterPro" id="IPR001482">
    <property type="entry name" value="T2SS/T4SS_dom"/>
</dbReference>
<dbReference type="EMBL" id="CP104067">
    <property type="protein sequence ID" value="WAH41708.1"/>
    <property type="molecule type" value="Genomic_DNA"/>
</dbReference>
<keyword evidence="3" id="KW-0067">ATP-binding</keyword>
<dbReference type="PANTHER" id="PTHR30258">
    <property type="entry name" value="TYPE II SECRETION SYSTEM PROTEIN GSPE-RELATED"/>
    <property type="match status" value="1"/>
</dbReference>
<sequence>MARKRIGEMLLEVGMLTPEQLQQALLDQQEAQERLGDVLINKGYITQEQLVEVLEFQLGIPHVQLTRYRIEGSLLKLIPERLAKTYKVIPFRREGNHLFVAMVDPLDYYAIDDLRMTTGFVIDPVIASRDDIDNAIHRYYNLQESVDAAIQSVPAEPVVDEAEVNRADSPVVRLLNQILIEAVALHASDVHLDPQAGGVRIRYRVDGLLRTERTLPRSMQNVLIARVKVLANMNIAEQRLPQDGRFQLREGSHFIDVRVSTMPTAYGEKVVLRILDLHASLLDIHQLGFSKENLDKFQHMLARPYGSILITGPTGSGKTSTLYASLRTKATPEVNVVTIEDPIEVQLDGINQIQVNAATGLTFARGLRAILRQDPDIVMVGEIRDDETASIATRAAVTGHLVFSTLHTNDATSAINRLVDMDVEPYMVASALTGVVAQRLVRSVCRNCMTAYTPTPVEEKLLADHHLSPAHLVRGRGCSLCGNSGYRGRVAIHEVFTLDDELARMIVANQSDRAYRQYALQHGMTDILTDGLTKAVA</sequence>
<organism evidence="5 6">
    <name type="scientific">Alicyclobacillus fastidiosus</name>
    <dbReference type="NCBI Taxonomy" id="392011"/>
    <lineage>
        <taxon>Bacteria</taxon>
        <taxon>Bacillati</taxon>
        <taxon>Bacillota</taxon>
        <taxon>Bacilli</taxon>
        <taxon>Bacillales</taxon>
        <taxon>Alicyclobacillaceae</taxon>
        <taxon>Alicyclobacillus</taxon>
    </lineage>
</organism>
<evidence type="ECO:0000256" key="3">
    <source>
        <dbReference type="ARBA" id="ARBA00022840"/>
    </source>
</evidence>
<feature type="domain" description="Bacterial type II secretion system protein E" evidence="4">
    <location>
        <begin position="371"/>
        <end position="385"/>
    </location>
</feature>
<dbReference type="CDD" id="cd01129">
    <property type="entry name" value="PulE-GspE-like"/>
    <property type="match status" value="1"/>
</dbReference>
<evidence type="ECO:0000256" key="1">
    <source>
        <dbReference type="ARBA" id="ARBA00006611"/>
    </source>
</evidence>
<dbReference type="PROSITE" id="PS00662">
    <property type="entry name" value="T2SP_E"/>
    <property type="match status" value="1"/>
</dbReference>
<dbReference type="Pfam" id="PF05157">
    <property type="entry name" value="MshEN"/>
    <property type="match status" value="1"/>
</dbReference>
<dbReference type="Proteomes" id="UP001164761">
    <property type="component" value="Chromosome"/>
</dbReference>
<proteinExistence type="inferred from homology"/>
<dbReference type="InterPro" id="IPR007831">
    <property type="entry name" value="T2SS_GspE_N"/>
</dbReference>
<dbReference type="RefSeq" id="WP_268005616.1">
    <property type="nucleotide sequence ID" value="NZ_CP104067.1"/>
</dbReference>
<dbReference type="InterPro" id="IPR037257">
    <property type="entry name" value="T2SS_E_N_sf"/>
</dbReference>
<dbReference type="PANTHER" id="PTHR30258:SF1">
    <property type="entry name" value="PROTEIN TRANSPORT PROTEIN HOFB HOMOLOG"/>
    <property type="match status" value="1"/>
</dbReference>
<gene>
    <name evidence="5" type="ORF">NZD89_26445</name>
</gene>